<dbReference type="Proteomes" id="UP001302367">
    <property type="component" value="Chromosome 5"/>
</dbReference>
<sequence length="219" mass="21288">MIARTLTIASLAIAAYAQTSTIADASATESTPATTSGPSAADAETTITALFGSLTSGFAGSVISANGCDTTLALACTDTAIALCEEVPDLTATVTIGPTAYEFVYATSIYGGKGTIAQSCDLDGPSGSFTAATCTASVYASVGGQETATSTVSTITDTAEFTYAQIPITAGASNLPSAGATCDAAESSDSAAAPTGTVELYKILVPVGAAVVAGAGAML</sequence>
<evidence type="ECO:0000313" key="3">
    <source>
        <dbReference type="EMBL" id="WPB04115.1"/>
    </source>
</evidence>
<feature type="chain" id="PRO_5013640046" description="GPI anchored cell wall protein" evidence="1">
    <location>
        <begin position="18"/>
        <end position="219"/>
    </location>
</feature>
<keyword evidence="5" id="KW-1185">Reference proteome</keyword>
<dbReference type="EMBL" id="CP134188">
    <property type="protein sequence ID" value="WPB04115.1"/>
    <property type="molecule type" value="Genomic_DNA"/>
</dbReference>
<evidence type="ECO:0000313" key="5">
    <source>
        <dbReference type="Proteomes" id="UP001302367"/>
    </source>
</evidence>
<accession>A0A2G5IF39</accession>
<evidence type="ECO:0000313" key="2">
    <source>
        <dbReference type="EMBL" id="PIB03272.1"/>
    </source>
</evidence>
<dbReference type="Proteomes" id="UP000230605">
    <property type="component" value="Chromosome 10"/>
</dbReference>
<feature type="signal peptide" evidence="1">
    <location>
        <begin position="1"/>
        <end position="17"/>
    </location>
</feature>
<dbReference type="OrthoDB" id="3935682at2759"/>
<organism evidence="2 4">
    <name type="scientific">Cercospora beticola</name>
    <name type="common">Sugarbeet leaf spot fungus</name>
    <dbReference type="NCBI Taxonomy" id="122368"/>
    <lineage>
        <taxon>Eukaryota</taxon>
        <taxon>Fungi</taxon>
        <taxon>Dikarya</taxon>
        <taxon>Ascomycota</taxon>
        <taxon>Pezizomycotina</taxon>
        <taxon>Dothideomycetes</taxon>
        <taxon>Dothideomycetidae</taxon>
        <taxon>Mycosphaerellales</taxon>
        <taxon>Mycosphaerellaceae</taxon>
        <taxon>Cercospora</taxon>
    </lineage>
</organism>
<name>A0A2G5IF39_CERBT</name>
<reference evidence="2 4" key="1">
    <citation type="submission" date="2015-10" db="EMBL/GenBank/DDBJ databases">
        <title>The cercosporin biosynthetic gene cluster was horizontally transferred to several fungal lineages and shown to be expanded in Cercospora beticola based on microsynteny with recipient genomes.</title>
        <authorList>
            <person name="De Jonge R."/>
            <person name="Ebert M.K."/>
            <person name="Suttle J.C."/>
            <person name="Jurick Ii W.M."/>
            <person name="Secor G.A."/>
            <person name="Thomma B.P."/>
            <person name="Van De Peer Y."/>
            <person name="Bolton M.D."/>
        </authorList>
    </citation>
    <scope>NUCLEOTIDE SEQUENCE [LARGE SCALE GENOMIC DNA]</scope>
    <source>
        <strain evidence="2 4">09-40</strain>
    </source>
</reference>
<dbReference type="EMBL" id="LKMD01000099">
    <property type="protein sequence ID" value="PIB03272.1"/>
    <property type="molecule type" value="Genomic_DNA"/>
</dbReference>
<keyword evidence="1" id="KW-0732">Signal</keyword>
<evidence type="ECO:0000256" key="1">
    <source>
        <dbReference type="SAM" id="SignalP"/>
    </source>
</evidence>
<evidence type="ECO:0008006" key="6">
    <source>
        <dbReference type="Google" id="ProtNLM"/>
    </source>
</evidence>
<dbReference type="AlphaFoldDB" id="A0A2G5IF39"/>
<proteinExistence type="predicted"/>
<evidence type="ECO:0000313" key="4">
    <source>
        <dbReference type="Proteomes" id="UP000230605"/>
    </source>
</evidence>
<protein>
    <recommendedName>
        <fullName evidence="6">GPI anchored cell wall protein</fullName>
    </recommendedName>
</protein>
<reference evidence="3 5" key="2">
    <citation type="submission" date="2023-09" db="EMBL/GenBank/DDBJ databases">
        <title>Complete-Gapless Cercospora beticola genome.</title>
        <authorList>
            <person name="Wyatt N.A."/>
            <person name="Spanner R.E."/>
            <person name="Bolton M.D."/>
        </authorList>
    </citation>
    <scope>NUCLEOTIDE SEQUENCE [LARGE SCALE GENOMIC DNA]</scope>
    <source>
        <strain evidence="3">Cb09-40</strain>
    </source>
</reference>
<gene>
    <name evidence="2" type="ORF">CB0940_11756</name>
    <name evidence="3" type="ORF">RHO25_008759</name>
</gene>